<proteinExistence type="inferred from homology"/>
<evidence type="ECO:0000256" key="3">
    <source>
        <dbReference type="ARBA" id="ARBA00012280"/>
    </source>
</evidence>
<dbReference type="OrthoDB" id="413077at2759"/>
<comment type="caution">
    <text evidence="10">The sequence shown here is derived from an EMBL/GenBank/DDBJ whole genome shotgun (WGS) entry which is preliminary data.</text>
</comment>
<dbReference type="InterPro" id="IPR032106">
    <property type="entry name" value="2-oxogl_dehyd_N"/>
</dbReference>
<dbReference type="InterPro" id="IPR001017">
    <property type="entry name" value="DH_E1"/>
</dbReference>
<dbReference type="PANTHER" id="PTHR23152:SF4">
    <property type="entry name" value="2-OXOADIPATE DEHYDROGENASE COMPLEX COMPONENT E1"/>
    <property type="match status" value="1"/>
</dbReference>
<dbReference type="PIRSF" id="PIRSF000157">
    <property type="entry name" value="Oxoglu_dh_E1"/>
    <property type="match status" value="1"/>
</dbReference>
<accession>A0A813G6C2</accession>
<dbReference type="Gene3D" id="3.40.50.970">
    <property type="match status" value="1"/>
</dbReference>
<dbReference type="EMBL" id="CAJNNV010026457">
    <property type="protein sequence ID" value="CAE8618239.1"/>
    <property type="molecule type" value="Genomic_DNA"/>
</dbReference>
<dbReference type="CDD" id="cd02016">
    <property type="entry name" value="TPP_E1_OGDC_like"/>
    <property type="match status" value="1"/>
</dbReference>
<dbReference type="Gene3D" id="3.40.50.11610">
    <property type="entry name" value="Multifunctional 2-oxoglutarate metabolism enzyme, C-terminal domain"/>
    <property type="match status" value="1"/>
</dbReference>
<dbReference type="Pfam" id="PF00676">
    <property type="entry name" value="E1_dh"/>
    <property type="match status" value="1"/>
</dbReference>
<organism evidence="10 12">
    <name type="scientific">Polarella glacialis</name>
    <name type="common">Dinoflagellate</name>
    <dbReference type="NCBI Taxonomy" id="89957"/>
    <lineage>
        <taxon>Eukaryota</taxon>
        <taxon>Sar</taxon>
        <taxon>Alveolata</taxon>
        <taxon>Dinophyceae</taxon>
        <taxon>Suessiales</taxon>
        <taxon>Suessiaceae</taxon>
        <taxon>Polarella</taxon>
    </lineage>
</organism>
<evidence type="ECO:0000256" key="1">
    <source>
        <dbReference type="ARBA" id="ARBA00001964"/>
    </source>
</evidence>
<dbReference type="GO" id="GO:0006099">
    <property type="term" value="P:tricarboxylic acid cycle"/>
    <property type="evidence" value="ECO:0007669"/>
    <property type="project" value="TreeGrafter"/>
</dbReference>
<evidence type="ECO:0000256" key="8">
    <source>
        <dbReference type="ARBA" id="ARBA00042984"/>
    </source>
</evidence>
<keyword evidence="12" id="KW-1185">Reference proteome</keyword>
<keyword evidence="5" id="KW-0786">Thiamine pyrophosphate</keyword>
<dbReference type="AlphaFoldDB" id="A0A813G6C2"/>
<comment type="similarity">
    <text evidence="2">Belongs to the alpha-ketoglutarate dehydrogenase family.</text>
</comment>
<dbReference type="InterPro" id="IPR029061">
    <property type="entry name" value="THDP-binding"/>
</dbReference>
<dbReference type="GO" id="GO:0005739">
    <property type="term" value="C:mitochondrion"/>
    <property type="evidence" value="ECO:0007669"/>
    <property type="project" value="TreeGrafter"/>
</dbReference>
<dbReference type="InterPro" id="IPR031717">
    <property type="entry name" value="ODO-1/KGD_C"/>
</dbReference>
<reference evidence="10" key="1">
    <citation type="submission" date="2021-02" db="EMBL/GenBank/DDBJ databases">
        <authorList>
            <person name="Dougan E. K."/>
            <person name="Rhodes N."/>
            <person name="Thang M."/>
            <person name="Chan C."/>
        </authorList>
    </citation>
    <scope>NUCLEOTIDE SEQUENCE</scope>
</reference>
<evidence type="ECO:0000256" key="6">
    <source>
        <dbReference type="ARBA" id="ARBA00037426"/>
    </source>
</evidence>
<dbReference type="Pfam" id="PF16870">
    <property type="entry name" value="OxoGdeHyase_C"/>
    <property type="match status" value="1"/>
</dbReference>
<sequence>MYSVLAASLKAHGVRGGSRAALAAKCAAGRRTFYDDAVASGSNALYLENLYTQWQADPSKLDAKWGDYFASIEAGKKAAQPAGGSALRNAAMESKLGSAAGAGGAGPVSMVPGSSGAGGLQNLIRAYQVRGHEIANVDPLGLHSWREWSEKGINPNPPELDPSYHGFSQADLDKTFDVNFSGLGKSATLKDILETLKGTYCGSVGVEYMHIGDATKLDWIRSRVESPSFMPKDKEKLLKVYKELLTVDTFEQFLTAQYKTTKRFGVDGGEAAVSGINACIEKAAELGMSEVVIGMPHRGRLNILTNVVGKSLTQMFAEFKGNHYDFDTIVNNSEGDGWLFAGDVKYHLGTSNVKVFENGKTITATLEANPSHLETVNTVTLGRARAKQYYLGNTKETRKRVMPVVFHGDASFAGQGVVYETLQLAHVQEFDVGGTIHVIINNQVGFTTDPVDDRSTMYSSDLGKAFNLPILHVNGDDPVAVNSAFELAAEWRQQWQHDVIVEVVCYRRFGHNETDAPEYTQPVLYKTINKHPRCEAIYGQKLVAAGIASQQELDGIKTALWKNHEEAFAAADSFDPKEGVDWVATKWEGFVRPTDKSSAHPTGVDLELLTKIGLKLSEVPASFKVHAGLKRQLAKKKEDVVGGQTIDWATAEAMAMATLLLEGNHVRITGQDVQRGTFAHRHCVIKDQTDGSDHCFLNNLGLGPQENFVAQNSILSEYAVTGFELGFSYENPRALVIWEAQFGDFANTAQVMIDQFVSAGEHKWLQQSGIVMLLPHGYMGQGAEHSSCRLERFLQLSDDDEDDIPNFENDFGREQVQKANWQVMNITTPGNYFHALRRQQHRDFRKPLIVASPKNLFRLRQCVSPLSAMGPDSRFKRLIGERDEKIANNPEKVDRLIFCSGKLYYELVAEREKHNATNVAIVSIEQISPFPFDRVKQEMDKYSNVSMGDGLHPGSVIWCQEEPKNMGCWTYVKPRFVTTAREGLDKDMVMRYIGRRASASPATGYPKLHNAEQEALVTDAILGHVDSDGKVNRPSSLLGHQT</sequence>
<dbReference type="GO" id="GO:0004591">
    <property type="term" value="F:oxoglutarate dehydrogenase (succinyl-transferring) activity"/>
    <property type="evidence" value="ECO:0007669"/>
    <property type="project" value="UniProtKB-EC"/>
</dbReference>
<protein>
    <recommendedName>
        <fullName evidence="7">2-oxoglutarate dehydrogenase, mitochondrial</fullName>
        <ecNumber evidence="3">1.2.4.2</ecNumber>
    </recommendedName>
    <alternativeName>
        <fullName evidence="8">2-oxoglutarate dehydrogenase complex component E1</fullName>
    </alternativeName>
</protein>
<gene>
    <name evidence="10" type="ORF">PGLA1383_LOCUS35874</name>
    <name evidence="11" type="ORF">PGLA2088_LOCUS3394</name>
</gene>
<feature type="domain" description="Transketolase-like pyrimidine-binding" evidence="9">
    <location>
        <begin position="646"/>
        <end position="859"/>
    </location>
</feature>
<dbReference type="PANTHER" id="PTHR23152">
    <property type="entry name" value="2-OXOGLUTARATE DEHYDROGENASE"/>
    <property type="match status" value="1"/>
</dbReference>
<dbReference type="Pfam" id="PF02779">
    <property type="entry name" value="Transket_pyr"/>
    <property type="match status" value="1"/>
</dbReference>
<dbReference type="SMART" id="SM00861">
    <property type="entry name" value="Transket_pyr"/>
    <property type="match status" value="1"/>
</dbReference>
<evidence type="ECO:0000256" key="4">
    <source>
        <dbReference type="ARBA" id="ARBA00023002"/>
    </source>
</evidence>
<dbReference type="EC" id="1.2.4.2" evidence="3"/>
<keyword evidence="4" id="KW-0560">Oxidoreductase</keyword>
<evidence type="ECO:0000313" key="10">
    <source>
        <dbReference type="EMBL" id="CAE8618239.1"/>
    </source>
</evidence>
<evidence type="ECO:0000313" key="12">
    <source>
        <dbReference type="Proteomes" id="UP000654075"/>
    </source>
</evidence>
<dbReference type="Gene3D" id="1.10.287.1150">
    <property type="entry name" value="TPP helical domain"/>
    <property type="match status" value="1"/>
</dbReference>
<dbReference type="EMBL" id="CAJNNW010002929">
    <property type="protein sequence ID" value="CAE8644831.1"/>
    <property type="molecule type" value="Genomic_DNA"/>
</dbReference>
<dbReference type="Gene3D" id="3.40.50.12470">
    <property type="match status" value="1"/>
</dbReference>
<dbReference type="NCBIfam" id="NF008907">
    <property type="entry name" value="PRK12270.1"/>
    <property type="match status" value="1"/>
</dbReference>
<dbReference type="Proteomes" id="UP000654075">
    <property type="component" value="Unassembled WGS sequence"/>
</dbReference>
<dbReference type="GO" id="GO:0045252">
    <property type="term" value="C:oxoglutarate dehydrogenase complex"/>
    <property type="evidence" value="ECO:0007669"/>
    <property type="project" value="TreeGrafter"/>
</dbReference>
<comment type="cofactor">
    <cofactor evidence="1">
        <name>thiamine diphosphate</name>
        <dbReference type="ChEBI" id="CHEBI:58937"/>
    </cofactor>
</comment>
<dbReference type="NCBIfam" id="NF006914">
    <property type="entry name" value="PRK09404.1"/>
    <property type="match status" value="1"/>
</dbReference>
<dbReference type="GO" id="GO:0030976">
    <property type="term" value="F:thiamine pyrophosphate binding"/>
    <property type="evidence" value="ECO:0007669"/>
    <property type="project" value="InterPro"/>
</dbReference>
<dbReference type="OMA" id="IRIRRHN"/>
<evidence type="ECO:0000256" key="5">
    <source>
        <dbReference type="ARBA" id="ARBA00023052"/>
    </source>
</evidence>
<name>A0A813G6C2_POLGL</name>
<dbReference type="SUPFAM" id="SSF52518">
    <property type="entry name" value="Thiamin diphosphate-binding fold (THDP-binding)"/>
    <property type="match status" value="2"/>
</dbReference>
<dbReference type="InterPro" id="IPR042179">
    <property type="entry name" value="KGD_C_sf"/>
</dbReference>
<evidence type="ECO:0000256" key="2">
    <source>
        <dbReference type="ARBA" id="ARBA00006936"/>
    </source>
</evidence>
<dbReference type="NCBIfam" id="TIGR00239">
    <property type="entry name" value="2oxo_dh_E1"/>
    <property type="match status" value="1"/>
</dbReference>
<dbReference type="InterPro" id="IPR011603">
    <property type="entry name" value="2oxoglutarate_DH_E1"/>
</dbReference>
<evidence type="ECO:0000313" key="11">
    <source>
        <dbReference type="EMBL" id="CAE8644831.1"/>
    </source>
</evidence>
<dbReference type="InterPro" id="IPR005475">
    <property type="entry name" value="Transketolase-like_Pyr-bd"/>
</dbReference>
<dbReference type="FunFam" id="3.40.50.12470:FF:000003">
    <property type="entry name" value="2-oxoglutarate dehydrogenase E1 component"/>
    <property type="match status" value="1"/>
</dbReference>
<comment type="function">
    <text evidence="6">The 2-oxoglutarate dehydrogenase complex catalyzes the overall conversion of 2-oxoglutarate to succinyl-CoA and CO(2). It contains multiple copies of three enzymatic components: 2-oxoglutarate dehydrogenase (E1), dihydrolipoamide succinyltransferase (E2) and lipoamide dehydrogenase (E3).</text>
</comment>
<dbReference type="Pfam" id="PF16078">
    <property type="entry name" value="2-oxogl_dehyd_N"/>
    <property type="match status" value="1"/>
</dbReference>
<dbReference type="Proteomes" id="UP000626109">
    <property type="component" value="Unassembled WGS sequence"/>
</dbReference>
<evidence type="ECO:0000256" key="7">
    <source>
        <dbReference type="ARBA" id="ARBA00040267"/>
    </source>
</evidence>
<evidence type="ECO:0000259" key="9">
    <source>
        <dbReference type="SMART" id="SM00861"/>
    </source>
</evidence>